<dbReference type="EMBL" id="CP042433">
    <property type="protein sequence ID" value="QEC57336.1"/>
    <property type="molecule type" value="Genomic_DNA"/>
</dbReference>
<evidence type="ECO:0000256" key="11">
    <source>
        <dbReference type="ARBA" id="ARBA00022840"/>
    </source>
</evidence>
<dbReference type="PANTHER" id="PTHR34265:SF1">
    <property type="entry name" value="TYPE III PANTOTHENATE KINASE"/>
    <property type="match status" value="1"/>
</dbReference>
<organism evidence="17 18">
    <name type="scientific">Flavisolibacter ginsenosidimutans</name>
    <dbReference type="NCBI Taxonomy" id="661481"/>
    <lineage>
        <taxon>Bacteria</taxon>
        <taxon>Pseudomonadati</taxon>
        <taxon>Bacteroidota</taxon>
        <taxon>Chitinophagia</taxon>
        <taxon>Chitinophagales</taxon>
        <taxon>Chitinophagaceae</taxon>
        <taxon>Flavisolibacter</taxon>
    </lineage>
</organism>
<dbReference type="GO" id="GO:0004594">
    <property type="term" value="F:pantothenate kinase activity"/>
    <property type="evidence" value="ECO:0007669"/>
    <property type="project" value="UniProtKB-UniRule"/>
</dbReference>
<sequence length="244" mass="27058">MTQTLCLDFGNTRLKLALFEEDNLKEVIVLREDAVAHLNEIIQQHKPQRSILSSVVHHDEAIERLLKEETSFHKLSHLSKLPFSIPVGKPETMGADRMAIAAASVFLFPGQNNLAIGLGTCVTFNFINQQHEFMGGSISPGMEMRFRSMNEYTAKLPLVQAHWNVPLIGYDTATNLQSGVVLGMAKEMDGIIDLYKEKFGNFNALLTGGDTALFEPCLKNGIFADPHLIFKGLYAISQYNASST</sequence>
<comment type="subcellular location">
    <subcellularLocation>
        <location evidence="3 16">Cytoplasm</location>
    </subcellularLocation>
</comment>
<dbReference type="UniPathway" id="UPA00241">
    <property type="reaction ID" value="UER00352"/>
</dbReference>
<dbReference type="EC" id="2.7.1.33" evidence="6 16"/>
<comment type="cofactor">
    <cofactor evidence="2">
        <name>K(+)</name>
        <dbReference type="ChEBI" id="CHEBI:29103"/>
    </cofactor>
</comment>
<accession>A0A5B8ULL9</accession>
<gene>
    <name evidence="16" type="primary">coaX</name>
    <name evidence="17" type="ORF">FSB75_15990</name>
</gene>
<keyword evidence="10 16" id="KW-0418">Kinase</keyword>
<comment type="pathway">
    <text evidence="4 16">Cofactor biosynthesis; coenzyme A biosynthesis; CoA from (R)-pantothenate: step 1/5.</text>
</comment>
<evidence type="ECO:0000256" key="13">
    <source>
        <dbReference type="ARBA" id="ARBA00022993"/>
    </source>
</evidence>
<dbReference type="Pfam" id="PF03309">
    <property type="entry name" value="Pan_kinase"/>
    <property type="match status" value="1"/>
</dbReference>
<evidence type="ECO:0000256" key="14">
    <source>
        <dbReference type="ARBA" id="ARBA00038036"/>
    </source>
</evidence>
<keyword evidence="9 16" id="KW-0547">Nucleotide-binding</keyword>
<keyword evidence="13 16" id="KW-0173">Coenzyme A biosynthesis</keyword>
<keyword evidence="8 16" id="KW-0808">Transferase</keyword>
<evidence type="ECO:0000256" key="4">
    <source>
        <dbReference type="ARBA" id="ARBA00005225"/>
    </source>
</evidence>
<evidence type="ECO:0000256" key="15">
    <source>
        <dbReference type="ARBA" id="ARBA00040883"/>
    </source>
</evidence>
<evidence type="ECO:0000256" key="3">
    <source>
        <dbReference type="ARBA" id="ARBA00004496"/>
    </source>
</evidence>
<dbReference type="HAMAP" id="MF_01274">
    <property type="entry name" value="Pantothen_kinase_3"/>
    <property type="match status" value="1"/>
</dbReference>
<evidence type="ECO:0000256" key="8">
    <source>
        <dbReference type="ARBA" id="ARBA00022679"/>
    </source>
</evidence>
<feature type="binding site" evidence="16">
    <location>
        <position position="172"/>
    </location>
    <ligand>
        <name>substrate</name>
    </ligand>
</feature>
<comment type="similarity">
    <text evidence="14 16">Belongs to the type III pantothenate kinase family.</text>
</comment>
<keyword evidence="11 16" id="KW-0067">ATP-binding</keyword>
<comment type="subunit">
    <text evidence="5 16">Homodimer.</text>
</comment>
<comment type="function">
    <text evidence="16">Catalyzes the phosphorylation of pantothenate (Pan), the first step in CoA biosynthesis.</text>
</comment>
<comment type="cofactor">
    <cofactor evidence="16">
        <name>NH4(+)</name>
        <dbReference type="ChEBI" id="CHEBI:28938"/>
    </cofactor>
    <cofactor evidence="16">
        <name>K(+)</name>
        <dbReference type="ChEBI" id="CHEBI:29103"/>
    </cofactor>
    <text evidence="16">A monovalent cation. Ammonium or potassium.</text>
</comment>
<reference evidence="17 18" key="1">
    <citation type="journal article" date="2015" name="Int. J. Syst. Evol. Microbiol.">
        <title>Flavisolibacter ginsenosidimutans sp. nov., with ginsenoside-converting activity isolated from soil used for cultivating ginseng.</title>
        <authorList>
            <person name="Zhao Y."/>
            <person name="Liu Q."/>
            <person name="Kang M.S."/>
            <person name="Jin F."/>
            <person name="Yu H."/>
            <person name="Im W.T."/>
        </authorList>
    </citation>
    <scope>NUCLEOTIDE SEQUENCE [LARGE SCALE GENOMIC DNA]</scope>
    <source>
        <strain evidence="17 18">Gsoil 636</strain>
    </source>
</reference>
<feature type="binding site" evidence="16">
    <location>
        <begin position="94"/>
        <end position="97"/>
    </location>
    <ligand>
        <name>substrate</name>
    </ligand>
</feature>
<evidence type="ECO:0000256" key="6">
    <source>
        <dbReference type="ARBA" id="ARBA00012102"/>
    </source>
</evidence>
<dbReference type="NCBIfam" id="TIGR00671">
    <property type="entry name" value="baf"/>
    <property type="match status" value="1"/>
</dbReference>
<evidence type="ECO:0000256" key="16">
    <source>
        <dbReference type="HAMAP-Rule" id="MF_01274"/>
    </source>
</evidence>
<feature type="binding site" evidence="16">
    <location>
        <position position="120"/>
    </location>
    <ligand>
        <name>ATP</name>
        <dbReference type="ChEBI" id="CHEBI:30616"/>
    </ligand>
</feature>
<keyword evidence="18" id="KW-1185">Reference proteome</keyword>
<feature type="binding site" evidence="16">
    <location>
        <begin position="8"/>
        <end position="15"/>
    </location>
    <ligand>
        <name>ATP</name>
        <dbReference type="ChEBI" id="CHEBI:30616"/>
    </ligand>
</feature>
<keyword evidence="7 16" id="KW-0963">Cytoplasm</keyword>
<dbReference type="RefSeq" id="WP_146789540.1">
    <property type="nucleotide sequence ID" value="NZ_BAABIO010000003.1"/>
</dbReference>
<comment type="caution">
    <text evidence="16">Lacks conserved residue(s) required for the propagation of feature annotation.</text>
</comment>
<dbReference type="InterPro" id="IPR004619">
    <property type="entry name" value="Type_III_PanK"/>
</dbReference>
<dbReference type="GO" id="GO:0005737">
    <property type="term" value="C:cytoplasm"/>
    <property type="evidence" value="ECO:0007669"/>
    <property type="project" value="UniProtKB-SubCell"/>
</dbReference>
<protein>
    <recommendedName>
        <fullName evidence="15 16">Type III pantothenate kinase</fullName>
        <ecNumber evidence="6 16">2.7.1.33</ecNumber>
    </recommendedName>
    <alternativeName>
        <fullName evidence="16">PanK-III</fullName>
    </alternativeName>
    <alternativeName>
        <fullName evidence="16">Pantothenic acid kinase</fullName>
    </alternativeName>
</protein>
<dbReference type="PANTHER" id="PTHR34265">
    <property type="entry name" value="TYPE III PANTOTHENATE KINASE"/>
    <property type="match status" value="1"/>
</dbReference>
<dbReference type="InterPro" id="IPR043129">
    <property type="entry name" value="ATPase_NBD"/>
</dbReference>
<evidence type="ECO:0000256" key="10">
    <source>
        <dbReference type="ARBA" id="ARBA00022777"/>
    </source>
</evidence>
<dbReference type="SUPFAM" id="SSF53067">
    <property type="entry name" value="Actin-like ATPase domain"/>
    <property type="match status" value="2"/>
</dbReference>
<dbReference type="GO" id="GO:0015937">
    <property type="term" value="P:coenzyme A biosynthetic process"/>
    <property type="evidence" value="ECO:0007669"/>
    <property type="project" value="UniProtKB-UniRule"/>
</dbReference>
<dbReference type="CDD" id="cd24015">
    <property type="entry name" value="ASKHA_NBD_PanK-III"/>
    <property type="match status" value="1"/>
</dbReference>
<dbReference type="AlphaFoldDB" id="A0A5B8ULL9"/>
<dbReference type="OrthoDB" id="9804707at2"/>
<dbReference type="Gene3D" id="3.30.420.40">
    <property type="match status" value="2"/>
</dbReference>
<evidence type="ECO:0000256" key="1">
    <source>
        <dbReference type="ARBA" id="ARBA00001206"/>
    </source>
</evidence>
<dbReference type="Proteomes" id="UP000321204">
    <property type="component" value="Chromosome"/>
</dbReference>
<feature type="active site" description="Proton acceptor" evidence="16">
    <location>
        <position position="96"/>
    </location>
</feature>
<dbReference type="GO" id="GO:0005524">
    <property type="term" value="F:ATP binding"/>
    <property type="evidence" value="ECO:0007669"/>
    <property type="project" value="UniProtKB-UniRule"/>
</dbReference>
<evidence type="ECO:0000256" key="7">
    <source>
        <dbReference type="ARBA" id="ARBA00022490"/>
    </source>
</evidence>
<keyword evidence="12 16" id="KW-0630">Potassium</keyword>
<dbReference type="KEGG" id="fgg:FSB75_15990"/>
<comment type="catalytic activity">
    <reaction evidence="1 16">
        <text>(R)-pantothenate + ATP = (R)-4'-phosphopantothenate + ADP + H(+)</text>
        <dbReference type="Rhea" id="RHEA:16373"/>
        <dbReference type="ChEBI" id="CHEBI:10986"/>
        <dbReference type="ChEBI" id="CHEBI:15378"/>
        <dbReference type="ChEBI" id="CHEBI:29032"/>
        <dbReference type="ChEBI" id="CHEBI:30616"/>
        <dbReference type="ChEBI" id="CHEBI:456216"/>
        <dbReference type="EC" id="2.7.1.33"/>
    </reaction>
</comment>
<evidence type="ECO:0000256" key="2">
    <source>
        <dbReference type="ARBA" id="ARBA00001958"/>
    </source>
</evidence>
<evidence type="ECO:0000313" key="18">
    <source>
        <dbReference type="Proteomes" id="UP000321204"/>
    </source>
</evidence>
<evidence type="ECO:0000256" key="9">
    <source>
        <dbReference type="ARBA" id="ARBA00022741"/>
    </source>
</evidence>
<proteinExistence type="inferred from homology"/>
<evidence type="ECO:0000256" key="5">
    <source>
        <dbReference type="ARBA" id="ARBA00011738"/>
    </source>
</evidence>
<evidence type="ECO:0000256" key="12">
    <source>
        <dbReference type="ARBA" id="ARBA00022958"/>
    </source>
</evidence>
<evidence type="ECO:0000313" key="17">
    <source>
        <dbReference type="EMBL" id="QEC57336.1"/>
    </source>
</evidence>
<name>A0A5B8ULL9_9BACT</name>